<keyword evidence="1" id="KW-0723">Serine/threonine-protein kinase</keyword>
<name>A0AB39SKF1_9ACTN</name>
<dbReference type="EMBL" id="CP163440">
    <property type="protein sequence ID" value="XDQ66711.1"/>
    <property type="molecule type" value="Genomic_DNA"/>
</dbReference>
<dbReference type="PANTHER" id="PTHR35526:SF3">
    <property type="entry name" value="ANTI-SIGMA-F FACTOR RSBW"/>
    <property type="match status" value="1"/>
</dbReference>
<proteinExistence type="predicted"/>
<keyword evidence="1" id="KW-0418">Kinase</keyword>
<dbReference type="Pfam" id="PF13581">
    <property type="entry name" value="HATPase_c_2"/>
    <property type="match status" value="1"/>
</dbReference>
<dbReference type="InterPro" id="IPR036890">
    <property type="entry name" value="HATPase_C_sf"/>
</dbReference>
<dbReference type="CDD" id="cd16936">
    <property type="entry name" value="HATPase_RsbW-like"/>
    <property type="match status" value="1"/>
</dbReference>
<feature type="region of interest" description="Disordered" evidence="2">
    <location>
        <begin position="116"/>
        <end position="147"/>
    </location>
</feature>
<dbReference type="GO" id="GO:0004674">
    <property type="term" value="F:protein serine/threonine kinase activity"/>
    <property type="evidence" value="ECO:0007669"/>
    <property type="project" value="UniProtKB-KW"/>
</dbReference>
<reference evidence="4" key="1">
    <citation type="submission" date="2024-07" db="EMBL/GenBank/DDBJ databases">
        <authorList>
            <person name="Yu S.T."/>
        </authorList>
    </citation>
    <scope>NUCLEOTIDE SEQUENCE</scope>
    <source>
        <strain evidence="4">R35</strain>
    </source>
</reference>
<dbReference type="InterPro" id="IPR003594">
    <property type="entry name" value="HATPase_dom"/>
</dbReference>
<evidence type="ECO:0000256" key="2">
    <source>
        <dbReference type="SAM" id="MobiDB-lite"/>
    </source>
</evidence>
<dbReference type="GO" id="GO:0005524">
    <property type="term" value="F:ATP binding"/>
    <property type="evidence" value="ECO:0007669"/>
    <property type="project" value="UniProtKB-KW"/>
</dbReference>
<feature type="domain" description="Histidine kinase/HSP90-like ATPase" evidence="3">
    <location>
        <begin position="24"/>
        <end position="119"/>
    </location>
</feature>
<protein>
    <submittedName>
        <fullName evidence="4">ATP-binding protein</fullName>
    </submittedName>
</protein>
<dbReference type="InterPro" id="IPR050267">
    <property type="entry name" value="Anti-sigma-factor_SerPK"/>
</dbReference>
<gene>
    <name evidence="4" type="ORF">AB5J50_40955</name>
</gene>
<organism evidence="4">
    <name type="scientific">Streptomyces sp. R35</name>
    <dbReference type="NCBI Taxonomy" id="3238630"/>
    <lineage>
        <taxon>Bacteria</taxon>
        <taxon>Bacillati</taxon>
        <taxon>Actinomycetota</taxon>
        <taxon>Actinomycetes</taxon>
        <taxon>Kitasatosporales</taxon>
        <taxon>Streptomycetaceae</taxon>
        <taxon>Streptomyces</taxon>
    </lineage>
</organism>
<evidence type="ECO:0000259" key="3">
    <source>
        <dbReference type="Pfam" id="PF13581"/>
    </source>
</evidence>
<accession>A0AB39SKF1</accession>
<keyword evidence="4" id="KW-0067">ATP-binding</keyword>
<evidence type="ECO:0000313" key="4">
    <source>
        <dbReference type="EMBL" id="XDQ66711.1"/>
    </source>
</evidence>
<keyword evidence="1" id="KW-0808">Transferase</keyword>
<evidence type="ECO:0000256" key="1">
    <source>
        <dbReference type="ARBA" id="ARBA00022527"/>
    </source>
</evidence>
<dbReference type="PANTHER" id="PTHR35526">
    <property type="entry name" value="ANTI-SIGMA-F FACTOR RSBW-RELATED"/>
    <property type="match status" value="1"/>
</dbReference>
<dbReference type="AlphaFoldDB" id="A0AB39SKF1"/>
<sequence>MNTTSVNVATLRSATSVAGPRESARDFLRGLLRPIAAEDADIVVLVVSELVTNALRHGGGTCTLDLTAHPDSIEVAVHDHSPELPRMRTLDLNDGTGGFGWPIVNRLAHATAVTRQAAGGRRCHPRPVTPPLKQTDGRQYNLPHVEA</sequence>
<dbReference type="RefSeq" id="WP_369263697.1">
    <property type="nucleotide sequence ID" value="NZ_CP163440.1"/>
</dbReference>
<keyword evidence="4" id="KW-0547">Nucleotide-binding</keyword>
<dbReference type="SUPFAM" id="SSF55874">
    <property type="entry name" value="ATPase domain of HSP90 chaperone/DNA topoisomerase II/histidine kinase"/>
    <property type="match status" value="1"/>
</dbReference>
<dbReference type="Gene3D" id="3.30.565.10">
    <property type="entry name" value="Histidine kinase-like ATPase, C-terminal domain"/>
    <property type="match status" value="1"/>
</dbReference>